<feature type="region of interest" description="Disordered" evidence="1">
    <location>
        <begin position="24"/>
        <end position="44"/>
    </location>
</feature>
<organism evidence="2 3">
    <name type="scientific">Triparma retinervis</name>
    <dbReference type="NCBI Taxonomy" id="2557542"/>
    <lineage>
        <taxon>Eukaryota</taxon>
        <taxon>Sar</taxon>
        <taxon>Stramenopiles</taxon>
        <taxon>Ochrophyta</taxon>
        <taxon>Bolidophyceae</taxon>
        <taxon>Parmales</taxon>
        <taxon>Triparmaceae</taxon>
        <taxon>Triparma</taxon>
    </lineage>
</organism>
<evidence type="ECO:0000313" key="3">
    <source>
        <dbReference type="Proteomes" id="UP001165082"/>
    </source>
</evidence>
<protein>
    <submittedName>
        <fullName evidence="2">Uncharacterized protein</fullName>
    </submittedName>
</protein>
<dbReference type="AlphaFoldDB" id="A0A9W7F8I2"/>
<comment type="caution">
    <text evidence="2">The sequence shown here is derived from an EMBL/GenBank/DDBJ whole genome shotgun (WGS) entry which is preliminary data.</text>
</comment>
<evidence type="ECO:0000313" key="2">
    <source>
        <dbReference type="EMBL" id="GMI07345.1"/>
    </source>
</evidence>
<reference evidence="2" key="1">
    <citation type="submission" date="2022-07" db="EMBL/GenBank/DDBJ databases">
        <title>Genome analysis of Parmales, a sister group of diatoms, reveals the evolutionary specialization of diatoms from phago-mixotrophs to photoautotrophs.</title>
        <authorList>
            <person name="Ban H."/>
            <person name="Sato S."/>
            <person name="Yoshikawa S."/>
            <person name="Kazumasa Y."/>
            <person name="Nakamura Y."/>
            <person name="Ichinomiya M."/>
            <person name="Saitoh K."/>
            <person name="Sato N."/>
            <person name="Blanc-Mathieu R."/>
            <person name="Endo H."/>
            <person name="Kuwata A."/>
            <person name="Ogata H."/>
        </authorList>
    </citation>
    <scope>NUCLEOTIDE SEQUENCE</scope>
</reference>
<name>A0A9W7F8I2_9STRA</name>
<dbReference type="OrthoDB" id="192661at2759"/>
<dbReference type="Proteomes" id="UP001165082">
    <property type="component" value="Unassembled WGS sequence"/>
</dbReference>
<keyword evidence="3" id="KW-1185">Reference proteome</keyword>
<dbReference type="EMBL" id="BRXZ01000203">
    <property type="protein sequence ID" value="GMI07345.1"/>
    <property type="molecule type" value="Genomic_DNA"/>
</dbReference>
<evidence type="ECO:0000256" key="1">
    <source>
        <dbReference type="SAM" id="MobiDB-lite"/>
    </source>
</evidence>
<proteinExistence type="predicted"/>
<gene>
    <name evidence="2" type="ORF">TrRE_jg6059</name>
</gene>
<sequence>MTSSISSIASQNINKHAPSTSLYASRYLSTPPPPPQQAPPVLTHPIASGITSSTLLLINHGIPNKGLAEVSKIPTLNPSASDVSTLVEQWQKMMEVHLSAQVHVLTGLGYPPTEHGIAIYNQQLSQLMSTLMPAEADQLQRDSRDLWRTTLGHAFGLPDPSECGEGKVAGDYDEMDVQEAREVMYDVSVRMGSDVFLDILREEVGGIPQDDMKGKHTKIQELLIDKVYFGGMGEEADCIVSRVHKGADRREGYVVMQSLMAMHQSDPLISQYVGQAMMKVFEAAGIDERAIREEAGRQ</sequence>
<accession>A0A9W7F8I2</accession>